<reference evidence="1" key="1">
    <citation type="submission" date="2020-06" db="EMBL/GenBank/DDBJ databases">
        <title>Stable isotope informed genome-resolved metagenomics uncovers potential trophic interactions in rhizosphere soil.</title>
        <authorList>
            <person name="Starr E.P."/>
            <person name="Shi S."/>
            <person name="Blazewicz S.J."/>
            <person name="Koch B.J."/>
            <person name="Probst A.J."/>
            <person name="Hungate B.A."/>
            <person name="Pett-Ridge J."/>
            <person name="Firestone M.K."/>
            <person name="Banfield J.F."/>
        </authorList>
    </citation>
    <scope>NUCLEOTIDE SEQUENCE</scope>
    <source>
        <strain evidence="1">YM_69_17</strain>
    </source>
</reference>
<sequence length="64" mass="7838">MQIPDHLLTYDETRWMPDVEEGIWLPVLRAREKWRQAQDAWAGEHSLDRAEFEQQMRQQKEQQT</sequence>
<proteinExistence type="predicted"/>
<name>A0A952FU37_9PROT</name>
<comment type="caution">
    <text evidence="1">The sequence shown here is derived from an EMBL/GenBank/DDBJ whole genome shotgun (WGS) entry which is preliminary data.</text>
</comment>
<organism evidence="1 2">
    <name type="scientific">Inquilinus limosus</name>
    <dbReference type="NCBI Taxonomy" id="171674"/>
    <lineage>
        <taxon>Bacteria</taxon>
        <taxon>Pseudomonadati</taxon>
        <taxon>Pseudomonadota</taxon>
        <taxon>Alphaproteobacteria</taxon>
        <taxon>Rhodospirillales</taxon>
        <taxon>Rhodospirillaceae</taxon>
        <taxon>Inquilinus</taxon>
    </lineage>
</organism>
<accession>A0A952FU37</accession>
<dbReference type="Proteomes" id="UP000700706">
    <property type="component" value="Unassembled WGS sequence"/>
</dbReference>
<evidence type="ECO:0000313" key="2">
    <source>
        <dbReference type="Proteomes" id="UP000700706"/>
    </source>
</evidence>
<dbReference type="AlphaFoldDB" id="A0A952FU37"/>
<protein>
    <submittedName>
        <fullName evidence="1">Uncharacterized protein</fullName>
    </submittedName>
</protein>
<evidence type="ECO:0000313" key="1">
    <source>
        <dbReference type="EMBL" id="MBW8728314.1"/>
    </source>
</evidence>
<dbReference type="EMBL" id="JAEKLZ010000390">
    <property type="protein sequence ID" value="MBW8728314.1"/>
    <property type="molecule type" value="Genomic_DNA"/>
</dbReference>
<gene>
    <name evidence="1" type="ORF">JF625_24615</name>
</gene>